<dbReference type="EMBL" id="UOFP01000254">
    <property type="protein sequence ID" value="VAW89144.1"/>
    <property type="molecule type" value="Genomic_DNA"/>
</dbReference>
<gene>
    <name evidence="2" type="ORF">MNBD_GAMMA18-318</name>
</gene>
<dbReference type="CDD" id="cd00009">
    <property type="entry name" value="AAA"/>
    <property type="match status" value="1"/>
</dbReference>
<organism evidence="2">
    <name type="scientific">hydrothermal vent metagenome</name>
    <dbReference type="NCBI Taxonomy" id="652676"/>
    <lineage>
        <taxon>unclassified sequences</taxon>
        <taxon>metagenomes</taxon>
        <taxon>ecological metagenomes</taxon>
    </lineage>
</organism>
<dbReference type="InterPro" id="IPR055199">
    <property type="entry name" value="Hda_lid"/>
</dbReference>
<dbReference type="Pfam" id="PF22688">
    <property type="entry name" value="Hda_lid"/>
    <property type="match status" value="1"/>
</dbReference>
<evidence type="ECO:0000313" key="2">
    <source>
        <dbReference type="EMBL" id="VAW89144.1"/>
    </source>
</evidence>
<dbReference type="InterPro" id="IPR017788">
    <property type="entry name" value="Hda"/>
</dbReference>
<dbReference type="SMART" id="SM00382">
    <property type="entry name" value="AAA"/>
    <property type="match status" value="1"/>
</dbReference>
<evidence type="ECO:0000259" key="1">
    <source>
        <dbReference type="SMART" id="SM00382"/>
    </source>
</evidence>
<dbReference type="Pfam" id="PF00308">
    <property type="entry name" value="Bac_DnaA"/>
    <property type="match status" value="1"/>
</dbReference>
<dbReference type="NCBIfam" id="TIGR03420">
    <property type="entry name" value="DnaA_homol_Hda"/>
    <property type="match status" value="1"/>
</dbReference>
<dbReference type="InterPro" id="IPR027417">
    <property type="entry name" value="P-loop_NTPase"/>
</dbReference>
<dbReference type="GO" id="GO:0006270">
    <property type="term" value="P:DNA replication initiation"/>
    <property type="evidence" value="ECO:0007669"/>
    <property type="project" value="TreeGrafter"/>
</dbReference>
<name>A0A3B1A5Y2_9ZZZZ</name>
<protein>
    <submittedName>
        <fullName evidence="2">DnaA inactivator Hda (Shorter homolog of DnaA)</fullName>
    </submittedName>
</protein>
<proteinExistence type="predicted"/>
<reference evidence="2" key="1">
    <citation type="submission" date="2018-06" db="EMBL/GenBank/DDBJ databases">
        <authorList>
            <person name="Zhirakovskaya E."/>
        </authorList>
    </citation>
    <scope>NUCLEOTIDE SEQUENCE</scope>
</reference>
<dbReference type="AlphaFoldDB" id="A0A3B1A5Y2"/>
<dbReference type="SUPFAM" id="SSF52540">
    <property type="entry name" value="P-loop containing nucleoside triphosphate hydrolases"/>
    <property type="match status" value="1"/>
</dbReference>
<dbReference type="PANTHER" id="PTHR30050:SF5">
    <property type="entry name" value="DNAA REGULATORY INACTIVATOR HDA"/>
    <property type="match status" value="1"/>
</dbReference>
<dbReference type="Gene3D" id="1.10.8.60">
    <property type="match status" value="1"/>
</dbReference>
<dbReference type="InterPro" id="IPR013317">
    <property type="entry name" value="DnaA_dom"/>
</dbReference>
<feature type="domain" description="AAA+ ATPase" evidence="1">
    <location>
        <begin position="43"/>
        <end position="165"/>
    </location>
</feature>
<dbReference type="GO" id="GO:0032297">
    <property type="term" value="P:negative regulation of DNA-templated DNA replication initiation"/>
    <property type="evidence" value="ECO:0007669"/>
    <property type="project" value="InterPro"/>
</dbReference>
<dbReference type="PANTHER" id="PTHR30050">
    <property type="entry name" value="CHROMOSOMAL REPLICATION INITIATOR PROTEIN DNAA"/>
    <property type="match status" value="1"/>
</dbReference>
<dbReference type="InterPro" id="IPR003593">
    <property type="entry name" value="AAA+_ATPase"/>
</dbReference>
<sequence length="234" mass="25515">MSSIADQLTLGVQLKDNASFANFYPGDNQEALQGLMALARQQEPGFLFLWGGEGTGKSHLLQALCHEVGSAGDPVAYLPLGETPAIAPAILSGLESMSLVCLDDLHSVAGNAAWEEALFHLYNRIQQQGGRLVITANAAPSLLGIGLADLASRLTHALIYHLQCLNDVQKGYALQQRATFRGFALPEEVLAYLLKRCSREMSELFDLFDRLDQASLTAKRRLTIPFVRDFLDGQ</sequence>
<accession>A0A3B1A5Y2</accession>
<dbReference type="Gene3D" id="3.40.50.300">
    <property type="entry name" value="P-loop containing nucleotide triphosphate hydrolases"/>
    <property type="match status" value="1"/>
</dbReference>